<accession>A0A6A4G3V5</accession>
<evidence type="ECO:0000313" key="1">
    <source>
        <dbReference type="EMBL" id="KAE9358454.1"/>
    </source>
</evidence>
<evidence type="ECO:0000313" key="2">
    <source>
        <dbReference type="Proteomes" id="UP000434957"/>
    </source>
</evidence>
<reference evidence="1 2" key="1">
    <citation type="submission" date="2018-08" db="EMBL/GenBank/DDBJ databases">
        <title>Genomic investigation of the strawberry pathogen Phytophthora fragariae indicates pathogenicity is determined by transcriptional variation in three key races.</title>
        <authorList>
            <person name="Adams T.M."/>
            <person name="Armitage A.D."/>
            <person name="Sobczyk M.K."/>
            <person name="Bates H.J."/>
            <person name="Dunwell J.M."/>
            <person name="Nellist C.F."/>
            <person name="Harrison R.J."/>
        </authorList>
    </citation>
    <scope>NUCLEOTIDE SEQUENCE [LARGE SCALE GENOMIC DNA]</scope>
    <source>
        <strain evidence="1 2">SCRP333</strain>
    </source>
</reference>
<organism evidence="1 2">
    <name type="scientific">Phytophthora rubi</name>
    <dbReference type="NCBI Taxonomy" id="129364"/>
    <lineage>
        <taxon>Eukaryota</taxon>
        <taxon>Sar</taxon>
        <taxon>Stramenopiles</taxon>
        <taxon>Oomycota</taxon>
        <taxon>Peronosporomycetes</taxon>
        <taxon>Peronosporales</taxon>
        <taxon>Peronosporaceae</taxon>
        <taxon>Phytophthora</taxon>
    </lineage>
</organism>
<dbReference type="AlphaFoldDB" id="A0A6A4G3V5"/>
<keyword evidence="2" id="KW-1185">Reference proteome</keyword>
<gene>
    <name evidence="1" type="ORF">PR003_g1253</name>
</gene>
<name>A0A6A4G3V5_9STRA</name>
<dbReference type="EMBL" id="QXFT01000034">
    <property type="protein sequence ID" value="KAE9358454.1"/>
    <property type="molecule type" value="Genomic_DNA"/>
</dbReference>
<comment type="caution">
    <text evidence="1">The sequence shown here is derived from an EMBL/GenBank/DDBJ whole genome shotgun (WGS) entry which is preliminary data.</text>
</comment>
<protein>
    <submittedName>
        <fullName evidence="1">Uncharacterized protein</fullName>
    </submittedName>
</protein>
<sequence>MLKVDLTRLVELTHREAKVNNLVLHDLIIARSTRQQKYYIIQSEMKYNSALCPK</sequence>
<dbReference type="Proteomes" id="UP000434957">
    <property type="component" value="Unassembled WGS sequence"/>
</dbReference>
<proteinExistence type="predicted"/>